<evidence type="ECO:0000256" key="6">
    <source>
        <dbReference type="ARBA" id="ARBA00022777"/>
    </source>
</evidence>
<accession>N9Y673</accession>
<evidence type="ECO:0000313" key="11">
    <source>
        <dbReference type="Proteomes" id="UP000013097"/>
    </source>
</evidence>
<organism evidence="10 11">
    <name type="scientific">Clostridium thermobutyricum</name>
    <dbReference type="NCBI Taxonomy" id="29372"/>
    <lineage>
        <taxon>Bacteria</taxon>
        <taxon>Bacillati</taxon>
        <taxon>Bacillota</taxon>
        <taxon>Clostridia</taxon>
        <taxon>Eubacteriales</taxon>
        <taxon>Clostridiaceae</taxon>
        <taxon>Clostridium</taxon>
    </lineage>
</organism>
<sequence length="482" mass="56080">MILNSKNIYKFYEKIDLKKNMFEKIELFLEDEKKLANILDKKIIIENKFLIGLYLILFLIFLRPEISCKVGIHPYTVGELANKYILISIIILSIISFVQAIVNREKAIKIIRNKEGYKFSFNKFYLKLFKIVIICLYLTSLNFIWAEISTGYSFSDIMNGFGKGSKLLLIANIILIIFLVCYNVYYLIIGGFISSGFNNLGEAIKKGKLDSVRKSISIESESKMILGSTYSIIFKELSVLIDKLEELSDKESKTLVNRTETIANASHDIKTPLTSIKNYICILENKNIKDCDKEKYIDVLKSKILDLQHLISNLKIVSECYEGELSAKFERINIKEIIFNILKEYELEFIGKNIEVLEKDFEEEVLNVDVEFNKTIFRNVFSNIGKYSLNNSRVFLEAKKIREDYQDYLKISIKNYSKEKLNINPEELFQRFKRGDSSRSTEGNGLGLDIVKNLFKLQNGNVYINIDRDRDQFELVIKYIIY</sequence>
<dbReference type="HOGENOM" id="CLU_565858_0_0_9"/>
<evidence type="ECO:0000256" key="5">
    <source>
        <dbReference type="ARBA" id="ARBA00022679"/>
    </source>
</evidence>
<evidence type="ECO:0000313" key="10">
    <source>
        <dbReference type="EMBL" id="ENZ03282.1"/>
    </source>
</evidence>
<dbReference type="Proteomes" id="UP000013097">
    <property type="component" value="Unassembled WGS sequence"/>
</dbReference>
<dbReference type="Pfam" id="PF00512">
    <property type="entry name" value="HisKA"/>
    <property type="match status" value="1"/>
</dbReference>
<dbReference type="PATRIC" id="fig|999411.4.peg.453"/>
<proteinExistence type="predicted"/>
<feature type="transmembrane region" description="Helical" evidence="8">
    <location>
        <begin position="124"/>
        <end position="146"/>
    </location>
</feature>
<keyword evidence="4" id="KW-0597">Phosphoprotein</keyword>
<keyword evidence="8" id="KW-1133">Transmembrane helix</keyword>
<feature type="domain" description="Histidine kinase" evidence="9">
    <location>
        <begin position="264"/>
        <end position="481"/>
    </location>
</feature>
<dbReference type="Gene3D" id="1.10.287.130">
    <property type="match status" value="1"/>
</dbReference>
<dbReference type="PANTHER" id="PTHR45453">
    <property type="entry name" value="PHOSPHATE REGULON SENSOR PROTEIN PHOR"/>
    <property type="match status" value="1"/>
</dbReference>
<keyword evidence="8" id="KW-0472">Membrane</keyword>
<dbReference type="InterPro" id="IPR050351">
    <property type="entry name" value="BphY/WalK/GraS-like"/>
</dbReference>
<dbReference type="InterPro" id="IPR036890">
    <property type="entry name" value="HATPase_C_sf"/>
</dbReference>
<keyword evidence="7" id="KW-0902">Two-component regulatory system</keyword>
<dbReference type="RefSeq" id="WP_002596972.1">
    <property type="nucleotide sequence ID" value="NZ_KB850956.1"/>
</dbReference>
<dbReference type="GO" id="GO:0016036">
    <property type="term" value="P:cellular response to phosphate starvation"/>
    <property type="evidence" value="ECO:0007669"/>
    <property type="project" value="TreeGrafter"/>
</dbReference>
<comment type="subcellular location">
    <subcellularLocation>
        <location evidence="2">Membrane</location>
    </subcellularLocation>
</comment>
<dbReference type="GO" id="GO:0000155">
    <property type="term" value="F:phosphorelay sensor kinase activity"/>
    <property type="evidence" value="ECO:0007669"/>
    <property type="project" value="InterPro"/>
</dbReference>
<comment type="catalytic activity">
    <reaction evidence="1">
        <text>ATP + protein L-histidine = ADP + protein N-phospho-L-histidine.</text>
        <dbReference type="EC" id="2.7.13.3"/>
    </reaction>
</comment>
<dbReference type="GO" id="GO:0005886">
    <property type="term" value="C:plasma membrane"/>
    <property type="evidence" value="ECO:0007669"/>
    <property type="project" value="TreeGrafter"/>
</dbReference>
<dbReference type="GO" id="GO:0004721">
    <property type="term" value="F:phosphoprotein phosphatase activity"/>
    <property type="evidence" value="ECO:0007669"/>
    <property type="project" value="TreeGrafter"/>
</dbReference>
<comment type="caution">
    <text evidence="10">The sequence shown here is derived from an EMBL/GenBank/DDBJ whole genome shotgun (WGS) entry which is preliminary data.</text>
</comment>
<protein>
    <recommendedName>
        <fullName evidence="3">histidine kinase</fullName>
        <ecNumber evidence="3">2.7.13.3</ecNumber>
    </recommendedName>
</protein>
<keyword evidence="8" id="KW-0812">Transmembrane</keyword>
<feature type="transmembrane region" description="Helical" evidence="8">
    <location>
        <begin position="84"/>
        <end position="103"/>
    </location>
</feature>
<dbReference type="SUPFAM" id="SSF47384">
    <property type="entry name" value="Homodimeric domain of signal transducing histidine kinase"/>
    <property type="match status" value="1"/>
</dbReference>
<dbReference type="InterPro" id="IPR036097">
    <property type="entry name" value="HisK_dim/P_sf"/>
</dbReference>
<evidence type="ECO:0000259" key="9">
    <source>
        <dbReference type="PROSITE" id="PS50109"/>
    </source>
</evidence>
<evidence type="ECO:0000256" key="3">
    <source>
        <dbReference type="ARBA" id="ARBA00012438"/>
    </source>
</evidence>
<dbReference type="EC" id="2.7.13.3" evidence="3"/>
<keyword evidence="5" id="KW-0808">Transferase</keyword>
<evidence type="ECO:0000256" key="8">
    <source>
        <dbReference type="SAM" id="Phobius"/>
    </source>
</evidence>
<keyword evidence="6" id="KW-0418">Kinase</keyword>
<name>N9Y673_9CLOT</name>
<keyword evidence="11" id="KW-1185">Reference proteome</keyword>
<dbReference type="InterPro" id="IPR005467">
    <property type="entry name" value="His_kinase_dom"/>
</dbReference>
<evidence type="ECO:0000256" key="1">
    <source>
        <dbReference type="ARBA" id="ARBA00000085"/>
    </source>
</evidence>
<dbReference type="Gene3D" id="3.30.565.10">
    <property type="entry name" value="Histidine kinase-like ATPase, C-terminal domain"/>
    <property type="match status" value="1"/>
</dbReference>
<evidence type="ECO:0000256" key="7">
    <source>
        <dbReference type="ARBA" id="ARBA00023012"/>
    </source>
</evidence>
<gene>
    <name evidence="10" type="ORF">HMPREF1092_00468</name>
</gene>
<dbReference type="CDD" id="cd00082">
    <property type="entry name" value="HisKA"/>
    <property type="match status" value="1"/>
</dbReference>
<dbReference type="PANTHER" id="PTHR45453:SF1">
    <property type="entry name" value="PHOSPHATE REGULON SENSOR PROTEIN PHOR"/>
    <property type="match status" value="1"/>
</dbReference>
<reference evidence="10 11" key="1">
    <citation type="submission" date="2013-01" db="EMBL/GenBank/DDBJ databases">
        <title>The Genome Sequence of Clostridium colicanis 209318.</title>
        <authorList>
            <consortium name="The Broad Institute Genome Sequencing Platform"/>
            <person name="Earl A."/>
            <person name="Ward D."/>
            <person name="Feldgarden M."/>
            <person name="Gevers D."/>
            <person name="Courvalin P."/>
            <person name="Lambert T."/>
            <person name="Walker B."/>
            <person name="Young S.K."/>
            <person name="Zeng Q."/>
            <person name="Gargeya S."/>
            <person name="Fitzgerald M."/>
            <person name="Haas B."/>
            <person name="Abouelleil A."/>
            <person name="Alvarado L."/>
            <person name="Arachchi H.M."/>
            <person name="Berlin A.M."/>
            <person name="Chapman S.B."/>
            <person name="Dewar J."/>
            <person name="Goldberg J."/>
            <person name="Griggs A."/>
            <person name="Gujja S."/>
            <person name="Hansen M."/>
            <person name="Howarth C."/>
            <person name="Imamovic A."/>
            <person name="Larimer J."/>
            <person name="McCowan C."/>
            <person name="Murphy C."/>
            <person name="Neiman D."/>
            <person name="Pearson M."/>
            <person name="Priest M."/>
            <person name="Roberts A."/>
            <person name="Saif S."/>
            <person name="Shea T."/>
            <person name="Sisk P."/>
            <person name="Sykes S."/>
            <person name="Wortman J."/>
            <person name="Nusbaum C."/>
            <person name="Birren B."/>
        </authorList>
    </citation>
    <scope>NUCLEOTIDE SEQUENCE [LARGE SCALE GENOMIC DNA]</scope>
    <source>
        <strain evidence="10 11">209318</strain>
    </source>
</reference>
<dbReference type="SMART" id="SM00388">
    <property type="entry name" value="HisKA"/>
    <property type="match status" value="1"/>
</dbReference>
<dbReference type="InterPro" id="IPR003661">
    <property type="entry name" value="HisK_dim/P_dom"/>
</dbReference>
<feature type="transmembrane region" description="Helical" evidence="8">
    <location>
        <begin position="43"/>
        <end position="64"/>
    </location>
</feature>
<evidence type="ECO:0000256" key="4">
    <source>
        <dbReference type="ARBA" id="ARBA00022553"/>
    </source>
</evidence>
<dbReference type="Pfam" id="PF02518">
    <property type="entry name" value="HATPase_c"/>
    <property type="match status" value="1"/>
</dbReference>
<dbReference type="InterPro" id="IPR003594">
    <property type="entry name" value="HATPase_dom"/>
</dbReference>
<dbReference type="EMBL" id="AGYT01000007">
    <property type="protein sequence ID" value="ENZ03282.1"/>
    <property type="molecule type" value="Genomic_DNA"/>
</dbReference>
<feature type="transmembrane region" description="Helical" evidence="8">
    <location>
        <begin position="166"/>
        <end position="188"/>
    </location>
</feature>
<dbReference type="SUPFAM" id="SSF55874">
    <property type="entry name" value="ATPase domain of HSP90 chaperone/DNA topoisomerase II/histidine kinase"/>
    <property type="match status" value="1"/>
</dbReference>
<dbReference type="AlphaFoldDB" id="N9Y673"/>
<evidence type="ECO:0000256" key="2">
    <source>
        <dbReference type="ARBA" id="ARBA00004370"/>
    </source>
</evidence>
<dbReference type="eggNOG" id="COG2205">
    <property type="taxonomic scope" value="Bacteria"/>
</dbReference>
<dbReference type="PROSITE" id="PS50109">
    <property type="entry name" value="HIS_KIN"/>
    <property type="match status" value="1"/>
</dbReference>